<name>A0AAD8Y0T9_9STRA</name>
<evidence type="ECO:0000313" key="2">
    <source>
        <dbReference type="Proteomes" id="UP001224775"/>
    </source>
</evidence>
<proteinExistence type="predicted"/>
<gene>
    <name evidence="1" type="ORF">QTG54_011940</name>
</gene>
<evidence type="ECO:0000313" key="1">
    <source>
        <dbReference type="EMBL" id="KAK1737073.1"/>
    </source>
</evidence>
<protein>
    <submittedName>
        <fullName evidence="1">Uncharacterized protein</fullName>
    </submittedName>
</protein>
<comment type="caution">
    <text evidence="1">The sequence shown here is derived from an EMBL/GenBank/DDBJ whole genome shotgun (WGS) entry which is preliminary data.</text>
</comment>
<keyword evidence="2" id="KW-1185">Reference proteome</keyword>
<dbReference type="Proteomes" id="UP001224775">
    <property type="component" value="Unassembled WGS sequence"/>
</dbReference>
<accession>A0AAD8Y0T9</accession>
<organism evidence="1 2">
    <name type="scientific">Skeletonema marinoi</name>
    <dbReference type="NCBI Taxonomy" id="267567"/>
    <lineage>
        <taxon>Eukaryota</taxon>
        <taxon>Sar</taxon>
        <taxon>Stramenopiles</taxon>
        <taxon>Ochrophyta</taxon>
        <taxon>Bacillariophyta</taxon>
        <taxon>Coscinodiscophyceae</taxon>
        <taxon>Thalassiosirophycidae</taxon>
        <taxon>Thalassiosirales</taxon>
        <taxon>Skeletonemataceae</taxon>
        <taxon>Skeletonema</taxon>
        <taxon>Skeletonema marinoi-dohrnii complex</taxon>
    </lineage>
</organism>
<dbReference type="EMBL" id="JATAAI010000026">
    <property type="protein sequence ID" value="KAK1737073.1"/>
    <property type="molecule type" value="Genomic_DNA"/>
</dbReference>
<dbReference type="AlphaFoldDB" id="A0AAD8Y0T9"/>
<sequence length="216" mass="25045">MVIKPTEKLSSLDEICRDCLEPADNVFEKIPGFGCHQIEKHWLMNNNSDPICKKIQQHFGWTSGLHDISPLEGYIVSESQYVFFLMHDDNFIGRTDMATSFYGDACFPWAREGKHVRGNLVIFKLMIKNKKRVERNYPAAASLICIETDDDDLQFEYELCPTTKAEVGHMLQERRKAIEQGKYTRRQWRQKVRGKERAVEAEAIHKLSQSAMLLSM</sequence>
<reference evidence="1" key="1">
    <citation type="submission" date="2023-06" db="EMBL/GenBank/DDBJ databases">
        <title>Survivors Of The Sea: Transcriptome response of Skeletonema marinoi to long-term dormancy.</title>
        <authorList>
            <person name="Pinder M.I.M."/>
            <person name="Kourtchenko O."/>
            <person name="Robertson E.K."/>
            <person name="Larsson T."/>
            <person name="Maumus F."/>
            <person name="Osuna-Cruz C.M."/>
            <person name="Vancaester E."/>
            <person name="Stenow R."/>
            <person name="Vandepoele K."/>
            <person name="Ploug H."/>
            <person name="Bruchert V."/>
            <person name="Godhe A."/>
            <person name="Topel M."/>
        </authorList>
    </citation>
    <scope>NUCLEOTIDE SEQUENCE</scope>
    <source>
        <strain evidence="1">R05AC</strain>
    </source>
</reference>